<comment type="caution">
    <text evidence="1">The sequence shown here is derived from an EMBL/GenBank/DDBJ whole genome shotgun (WGS) entry which is preliminary data.</text>
</comment>
<proteinExistence type="predicted"/>
<evidence type="ECO:0000313" key="2">
    <source>
        <dbReference type="Proteomes" id="UP000824120"/>
    </source>
</evidence>
<evidence type="ECO:0000313" key="1">
    <source>
        <dbReference type="EMBL" id="KAG5609392.1"/>
    </source>
</evidence>
<name>A0A9J5ZBZ4_SOLCO</name>
<keyword evidence="2" id="KW-1185">Reference proteome</keyword>
<dbReference type="EMBL" id="JACXVP010000004">
    <property type="protein sequence ID" value="KAG5609392.1"/>
    <property type="molecule type" value="Genomic_DNA"/>
</dbReference>
<sequence>MLKDPFSFYVLKCVVVVDFSMTKFLVLMMLPLSDTETNMVMTIAQSITNFRDIYATLIEPFPLLSSHARRQSRSPPKYDRKKRFNEVKFKMSKVTCSKCATAGHNKKTCMKSSPQN</sequence>
<protein>
    <submittedName>
        <fullName evidence="1">Uncharacterized protein</fullName>
    </submittedName>
</protein>
<dbReference type="OrthoDB" id="125347at2759"/>
<reference evidence="1 2" key="1">
    <citation type="submission" date="2020-09" db="EMBL/GenBank/DDBJ databases">
        <title>De no assembly of potato wild relative species, Solanum commersonii.</title>
        <authorList>
            <person name="Cho K."/>
        </authorList>
    </citation>
    <scope>NUCLEOTIDE SEQUENCE [LARGE SCALE GENOMIC DNA]</scope>
    <source>
        <strain evidence="1">LZ3.2</strain>
        <tissue evidence="1">Leaf</tissue>
    </source>
</reference>
<accession>A0A9J5ZBZ4</accession>
<organism evidence="1 2">
    <name type="scientific">Solanum commersonii</name>
    <name type="common">Commerson's wild potato</name>
    <name type="synonym">Commerson's nightshade</name>
    <dbReference type="NCBI Taxonomy" id="4109"/>
    <lineage>
        <taxon>Eukaryota</taxon>
        <taxon>Viridiplantae</taxon>
        <taxon>Streptophyta</taxon>
        <taxon>Embryophyta</taxon>
        <taxon>Tracheophyta</taxon>
        <taxon>Spermatophyta</taxon>
        <taxon>Magnoliopsida</taxon>
        <taxon>eudicotyledons</taxon>
        <taxon>Gunneridae</taxon>
        <taxon>Pentapetalae</taxon>
        <taxon>asterids</taxon>
        <taxon>lamiids</taxon>
        <taxon>Solanales</taxon>
        <taxon>Solanaceae</taxon>
        <taxon>Solanoideae</taxon>
        <taxon>Solaneae</taxon>
        <taxon>Solanum</taxon>
    </lineage>
</organism>
<dbReference type="AlphaFoldDB" id="A0A9J5ZBZ4"/>
<gene>
    <name evidence="1" type="ORF">H5410_020673</name>
</gene>
<dbReference type="Proteomes" id="UP000824120">
    <property type="component" value="Chromosome 4"/>
</dbReference>